<feature type="domain" description="Alpha-N-acetylglucosaminidase C-terminal" evidence="2">
    <location>
        <begin position="132"/>
        <end position="242"/>
    </location>
</feature>
<dbReference type="InterPro" id="IPR024733">
    <property type="entry name" value="NAGLU_tim-barrel"/>
</dbReference>
<name>A0ABD0N2A7_CIRMR</name>
<dbReference type="Proteomes" id="UP001529510">
    <property type="component" value="Unassembled WGS sequence"/>
</dbReference>
<gene>
    <name evidence="3" type="ORF">M9458_047550</name>
</gene>
<accession>A0ABD0N2A7</accession>
<organism evidence="3 4">
    <name type="scientific">Cirrhinus mrigala</name>
    <name type="common">Mrigala</name>
    <dbReference type="NCBI Taxonomy" id="683832"/>
    <lineage>
        <taxon>Eukaryota</taxon>
        <taxon>Metazoa</taxon>
        <taxon>Chordata</taxon>
        <taxon>Craniata</taxon>
        <taxon>Vertebrata</taxon>
        <taxon>Euteleostomi</taxon>
        <taxon>Actinopterygii</taxon>
        <taxon>Neopterygii</taxon>
        <taxon>Teleostei</taxon>
        <taxon>Ostariophysi</taxon>
        <taxon>Cypriniformes</taxon>
        <taxon>Cyprinidae</taxon>
        <taxon>Labeoninae</taxon>
        <taxon>Labeonini</taxon>
        <taxon>Cirrhinus</taxon>
    </lineage>
</organism>
<sequence length="242" mass="27978">DPQAIWLMQGWLFISDPSFWKPDQVKALLHGVPLGRMIVLDLFAESMPVYSSTNSFYGQPFIWCMLHNFGGNSGLFGTVESINSGPFDAIRFPNSTLVGLGLTPEGIEQNPVIYELMSELAWRKEPVNLYKWVSLYALRRYGSMDENLTVAWQLLFHSVYNCTLPKYKNHNKSPLVHRPSLHMQTDIWYEPADFYKAWKLLFEAAPGFVTQETFRYDLVDVTRQALQLLTTEFYKEIQSAFQ</sequence>
<dbReference type="PANTHER" id="PTHR12872:SF1">
    <property type="entry name" value="ALPHA-N-ACETYLGLUCOSAMINIDASE"/>
    <property type="match status" value="1"/>
</dbReference>
<evidence type="ECO:0000313" key="4">
    <source>
        <dbReference type="Proteomes" id="UP001529510"/>
    </source>
</evidence>
<feature type="domain" description="Alpha-N-acetylglucosaminidase tim-barrel" evidence="1">
    <location>
        <begin position="1"/>
        <end position="124"/>
    </location>
</feature>
<dbReference type="AlphaFoldDB" id="A0ABD0N2A7"/>
<dbReference type="EMBL" id="JAMKFB020000024">
    <property type="protein sequence ID" value="KAL0156304.1"/>
    <property type="molecule type" value="Genomic_DNA"/>
</dbReference>
<evidence type="ECO:0000313" key="3">
    <source>
        <dbReference type="EMBL" id="KAL0156304.1"/>
    </source>
</evidence>
<reference evidence="3 4" key="1">
    <citation type="submission" date="2024-05" db="EMBL/GenBank/DDBJ databases">
        <title>Genome sequencing and assembly of Indian major carp, Cirrhinus mrigala (Hamilton, 1822).</title>
        <authorList>
            <person name="Mohindra V."/>
            <person name="Chowdhury L.M."/>
            <person name="Lal K."/>
            <person name="Jena J.K."/>
        </authorList>
    </citation>
    <scope>NUCLEOTIDE SEQUENCE [LARGE SCALE GENOMIC DNA]</scope>
    <source>
        <strain evidence="3">CM1030</strain>
        <tissue evidence="3">Blood</tissue>
    </source>
</reference>
<protein>
    <recommendedName>
        <fullName evidence="5">Alpha-N-acetylglucosaminidase</fullName>
    </recommendedName>
</protein>
<dbReference type="Pfam" id="PF05089">
    <property type="entry name" value="NAGLU"/>
    <property type="match status" value="1"/>
</dbReference>
<proteinExistence type="predicted"/>
<evidence type="ECO:0008006" key="5">
    <source>
        <dbReference type="Google" id="ProtNLM"/>
    </source>
</evidence>
<dbReference type="PANTHER" id="PTHR12872">
    <property type="entry name" value="ALPHA-N-ACETYLGLUCOSAMINIDASE"/>
    <property type="match status" value="1"/>
</dbReference>
<dbReference type="InterPro" id="IPR024732">
    <property type="entry name" value="NAGLU_C"/>
</dbReference>
<evidence type="ECO:0000259" key="1">
    <source>
        <dbReference type="Pfam" id="PF05089"/>
    </source>
</evidence>
<comment type="caution">
    <text evidence="3">The sequence shown here is derived from an EMBL/GenBank/DDBJ whole genome shotgun (WGS) entry which is preliminary data.</text>
</comment>
<dbReference type="InterPro" id="IPR007781">
    <property type="entry name" value="NAGLU"/>
</dbReference>
<feature type="non-terminal residue" evidence="3">
    <location>
        <position position="242"/>
    </location>
</feature>
<dbReference type="Pfam" id="PF12972">
    <property type="entry name" value="NAGLU_C"/>
    <property type="match status" value="1"/>
</dbReference>
<dbReference type="Gene3D" id="3.20.20.80">
    <property type="entry name" value="Glycosidases"/>
    <property type="match status" value="1"/>
</dbReference>
<evidence type="ECO:0000259" key="2">
    <source>
        <dbReference type="Pfam" id="PF12972"/>
    </source>
</evidence>
<feature type="non-terminal residue" evidence="3">
    <location>
        <position position="1"/>
    </location>
</feature>
<dbReference type="Gene3D" id="1.20.120.670">
    <property type="entry name" value="N-acetyl-b-d-glucoasminidase"/>
    <property type="match status" value="1"/>
</dbReference>
<keyword evidence="4" id="KW-1185">Reference proteome</keyword>